<protein>
    <submittedName>
        <fullName evidence="1">PIG-L family deacetylase</fullName>
    </submittedName>
</protein>
<reference evidence="1" key="1">
    <citation type="submission" date="2020-07" db="EMBL/GenBank/DDBJ databases">
        <title>Huge and variable diversity of episymbiotic CPR bacteria and DPANN archaea in groundwater ecosystems.</title>
        <authorList>
            <person name="He C.Y."/>
            <person name="Keren R."/>
            <person name="Whittaker M."/>
            <person name="Farag I.F."/>
            <person name="Doudna J."/>
            <person name="Cate J.H.D."/>
            <person name="Banfield J.F."/>
        </authorList>
    </citation>
    <scope>NUCLEOTIDE SEQUENCE</scope>
    <source>
        <strain evidence="1">NC_groundwater_972_Pr1_S-0.2um_49_27</strain>
    </source>
</reference>
<accession>A0A9D6LSD3</accession>
<sequence>MKRIVAIFAHPDDEAFGPGGTIAKLAKTSEVYLICATKGEVGLEKGRKASKNLPKIREQELLRAAKILGIKKVFFLGFRDGDLSNNLYHQIAQTTEVILRKLKPETILTYEPRGISGHIDHMTIAMVSLYLFHRLPFIKTILQLCRPSERDRARQDYFIYVPPGYQKKDIGLVVDVSSVWDQKVRAMMAHQSQIGDVKYMLKFVERFPKKEYFLVTKK</sequence>
<dbReference type="InterPro" id="IPR003737">
    <property type="entry name" value="GlcNAc_PI_deacetylase-related"/>
</dbReference>
<gene>
    <name evidence="1" type="ORF">HY220_03900</name>
</gene>
<evidence type="ECO:0000313" key="2">
    <source>
        <dbReference type="Proteomes" id="UP000808388"/>
    </source>
</evidence>
<dbReference type="EMBL" id="JACQCQ010000013">
    <property type="protein sequence ID" value="MBI3627852.1"/>
    <property type="molecule type" value="Genomic_DNA"/>
</dbReference>
<dbReference type="SUPFAM" id="SSF102588">
    <property type="entry name" value="LmbE-like"/>
    <property type="match status" value="1"/>
</dbReference>
<dbReference type="Gene3D" id="3.40.50.10320">
    <property type="entry name" value="LmbE-like"/>
    <property type="match status" value="1"/>
</dbReference>
<dbReference type="AlphaFoldDB" id="A0A9D6LSD3"/>
<organism evidence="1 2">
    <name type="scientific">Candidatus Sungiibacteriota bacterium</name>
    <dbReference type="NCBI Taxonomy" id="2750080"/>
    <lineage>
        <taxon>Bacteria</taxon>
        <taxon>Candidatus Sungiibacteriota</taxon>
    </lineage>
</organism>
<dbReference type="PANTHER" id="PTHR12993">
    <property type="entry name" value="N-ACETYLGLUCOSAMINYL-PHOSPHATIDYLINOSITOL DE-N-ACETYLASE-RELATED"/>
    <property type="match status" value="1"/>
</dbReference>
<proteinExistence type="predicted"/>
<evidence type="ECO:0000313" key="1">
    <source>
        <dbReference type="EMBL" id="MBI3627852.1"/>
    </source>
</evidence>
<dbReference type="Pfam" id="PF02585">
    <property type="entry name" value="PIG-L"/>
    <property type="match status" value="1"/>
</dbReference>
<name>A0A9D6LSD3_9BACT</name>
<dbReference type="PANTHER" id="PTHR12993:SF11">
    <property type="entry name" value="N-ACETYLGLUCOSAMINYL-PHOSPHATIDYLINOSITOL DE-N-ACETYLASE"/>
    <property type="match status" value="1"/>
</dbReference>
<dbReference type="InterPro" id="IPR024078">
    <property type="entry name" value="LmbE-like_dom_sf"/>
</dbReference>
<comment type="caution">
    <text evidence="1">The sequence shown here is derived from an EMBL/GenBank/DDBJ whole genome shotgun (WGS) entry which is preliminary data.</text>
</comment>
<dbReference type="GO" id="GO:0016811">
    <property type="term" value="F:hydrolase activity, acting on carbon-nitrogen (but not peptide) bonds, in linear amides"/>
    <property type="evidence" value="ECO:0007669"/>
    <property type="project" value="TreeGrafter"/>
</dbReference>
<dbReference type="Proteomes" id="UP000808388">
    <property type="component" value="Unassembled WGS sequence"/>
</dbReference>